<keyword evidence="1" id="KW-0175">Coiled coil</keyword>
<evidence type="ECO:0000313" key="5">
    <source>
        <dbReference type="Proteomes" id="UP001202328"/>
    </source>
</evidence>
<dbReference type="AlphaFoldDB" id="A0AAD4TJG6"/>
<feature type="compositionally biased region" description="Basic and acidic residues" evidence="2">
    <location>
        <begin position="848"/>
        <end position="873"/>
    </location>
</feature>
<feature type="region of interest" description="Disordered" evidence="2">
    <location>
        <begin position="847"/>
        <end position="875"/>
    </location>
</feature>
<dbReference type="GO" id="GO:0051177">
    <property type="term" value="P:meiotic sister chromatid cohesion"/>
    <property type="evidence" value="ECO:0007669"/>
    <property type="project" value="InterPro"/>
</dbReference>
<proteinExistence type="predicted"/>
<feature type="coiled-coil region" evidence="1">
    <location>
        <begin position="752"/>
        <end position="793"/>
    </location>
</feature>
<name>A0AAD4TJG6_9MAGN</name>
<evidence type="ECO:0000256" key="1">
    <source>
        <dbReference type="SAM" id="Coils"/>
    </source>
</evidence>
<gene>
    <name evidence="4" type="ORF">MKW98_016891</name>
</gene>
<dbReference type="EMBL" id="JAJJMB010000948">
    <property type="protein sequence ID" value="KAI3960167.1"/>
    <property type="molecule type" value="Genomic_DNA"/>
</dbReference>
<evidence type="ECO:0000259" key="3">
    <source>
        <dbReference type="Pfam" id="PF25874"/>
    </source>
</evidence>
<reference evidence="4" key="1">
    <citation type="submission" date="2022-04" db="EMBL/GenBank/DDBJ databases">
        <title>A functionally conserved STORR gene fusion in Papaver species that diverged 16.8 million years ago.</title>
        <authorList>
            <person name="Catania T."/>
        </authorList>
    </citation>
    <scope>NUCLEOTIDE SEQUENCE</scope>
    <source>
        <strain evidence="4">S-188037</strain>
    </source>
</reference>
<feature type="compositionally biased region" description="Basic and acidic residues" evidence="2">
    <location>
        <begin position="421"/>
        <end position="440"/>
    </location>
</feature>
<feature type="domain" description="PTC1-like winged helix-turn-helix" evidence="3">
    <location>
        <begin position="541"/>
        <end position="623"/>
    </location>
</feature>
<accession>A0AAD4TJG6</accession>
<dbReference type="InterPro" id="IPR059080">
    <property type="entry name" value="WHD_PTC1"/>
</dbReference>
<feature type="compositionally biased region" description="Basic and acidic residues" evidence="2">
    <location>
        <begin position="35"/>
        <end position="45"/>
    </location>
</feature>
<evidence type="ECO:0000256" key="2">
    <source>
        <dbReference type="SAM" id="MobiDB-lite"/>
    </source>
</evidence>
<protein>
    <recommendedName>
        <fullName evidence="3">PTC1-like winged helix-turn-helix domain-containing protein</fullName>
    </recommendedName>
</protein>
<feature type="region of interest" description="Disordered" evidence="2">
    <location>
        <begin position="1"/>
        <end position="61"/>
    </location>
</feature>
<feature type="region of interest" description="Disordered" evidence="2">
    <location>
        <begin position="397"/>
        <end position="521"/>
    </location>
</feature>
<dbReference type="PANTHER" id="PTHR46740">
    <property type="entry name" value="PROTEIN DYAD"/>
    <property type="match status" value="1"/>
</dbReference>
<evidence type="ECO:0000313" key="4">
    <source>
        <dbReference type="EMBL" id="KAI3960167.1"/>
    </source>
</evidence>
<comment type="caution">
    <text evidence="4">The sequence shown here is derived from an EMBL/GenBank/DDBJ whole genome shotgun (WGS) entry which is preliminary data.</text>
</comment>
<keyword evidence="5" id="KW-1185">Reference proteome</keyword>
<dbReference type="Proteomes" id="UP001202328">
    <property type="component" value="Unassembled WGS sequence"/>
</dbReference>
<organism evidence="4 5">
    <name type="scientific">Papaver atlanticum</name>
    <dbReference type="NCBI Taxonomy" id="357466"/>
    <lineage>
        <taxon>Eukaryota</taxon>
        <taxon>Viridiplantae</taxon>
        <taxon>Streptophyta</taxon>
        <taxon>Embryophyta</taxon>
        <taxon>Tracheophyta</taxon>
        <taxon>Spermatophyta</taxon>
        <taxon>Magnoliopsida</taxon>
        <taxon>Ranunculales</taxon>
        <taxon>Papaveraceae</taxon>
        <taxon>Papaveroideae</taxon>
        <taxon>Papaver</taxon>
    </lineage>
</organism>
<dbReference type="GO" id="GO:0007131">
    <property type="term" value="P:reciprocal meiotic recombination"/>
    <property type="evidence" value="ECO:0007669"/>
    <property type="project" value="InterPro"/>
</dbReference>
<feature type="compositionally biased region" description="Polar residues" evidence="2">
    <location>
        <begin position="401"/>
        <end position="411"/>
    </location>
</feature>
<dbReference type="InterPro" id="IPR044221">
    <property type="entry name" value="DYAD/AMEIOTIC1"/>
</dbReference>
<feature type="compositionally biased region" description="Acidic residues" evidence="2">
    <location>
        <begin position="249"/>
        <end position="258"/>
    </location>
</feature>
<feature type="region of interest" description="Disordered" evidence="2">
    <location>
        <begin position="235"/>
        <end position="263"/>
    </location>
</feature>
<feature type="compositionally biased region" description="Basic residues" evidence="2">
    <location>
        <begin position="498"/>
        <end position="513"/>
    </location>
</feature>
<dbReference type="Pfam" id="PF25874">
    <property type="entry name" value="WHD_plant_repro"/>
    <property type="match status" value="1"/>
</dbReference>
<dbReference type="PANTHER" id="PTHR46740:SF2">
    <property type="entry name" value="PROTEIN DYAD"/>
    <property type="match status" value="1"/>
</dbReference>
<feature type="compositionally biased region" description="Basic residues" evidence="2">
    <location>
        <begin position="458"/>
        <end position="467"/>
    </location>
</feature>
<sequence>MEAVYFNEEGGGPEPGRTATTTEMMKKYYTKRTRMRLDQEQEKGHGNRQNYPAPDKEMRHEASELMPKPATANRNSLLFPCTNKNDSYPFDYNYGGSGGFEHIRVGCLYELNHSLQLPDQNSIPAQLKSVRVVMVISRTEVNATLRFPSVVSLHTHYSNTNAIVSDDRNKRIQYQHPQLMKKGKLRVHPELDEEYVMNLKLAGKLLIRKILSSEFSKQKHLKSFWVLTSQQPKLASTPVQDHSGSDDYSAGDDDDDGNCNEAQVGRIGLNRGTENYQSNLCRSWSSGGSSRYDNKLVMRKRGTCWSALTKNSDLHWGVRRRVAFMGPNKRNSNNDHHQDYRAEISNRFMRKSSRTSEHQYYQHHSSLGIFEAVPEEEEEEQEQDEEEANANEVVEIMGMDQDQSIFRTNITTEDDDDDEEYHLSLERRRSLRSRNVDRSSKQLAVLLRNRKPSNNSKTPKKKRGLYNRKKEEEDSDDGQNKLTRRATRSSAAASGLKIKIKKNNTTKKKKRRIKNTEQSNKDNQIVIHNKRQLVPVTSYDRWSKERYRKAEVSMLQIMKEKDAVSGKPVMRRVLRMEARKYIGDTGLLDHLLKHMSGKVAPDGEVRFRRRHNAEGEMEYWLEDADLVNIRREAGVKDPYWTPPPGWMPGDNPSQDPLCAKDIKYLKQEMSSLKRNVEEIMFTHKQQQKKMNGDSSELVIVPVNNPSSIDIPLGKADDSTQHQSVVPQLQASISPITTITTTPLVVDQPHQPRQNQLQNFHSLEEDYNNLMKKKAQLEQQLLEISNSLNGMQEEVWKFTSRVEDAITPTTIAGAEKSLSVLTVVEDNNTRKRKAADENGLDDQVWVTPERSDDREKVNEEKQKVVEKETKEEKRQRLRSGFRICKPQGSFLWPNMVAAASSPGNNNSNSSSSCSNRMMMLSPTATYNQSQVVPTPTSVSSSTTSKSDFLLLPPPQIQETHLITPPPPPQVKPLLSSPVKKVMVATIPSTSFSPPNNDKVDLVNLGSPPAYHHHQSSSSLLWRDQSPMYHHQVGFSEVSPATNNQGLFCGTPTNSFYTNGSNTTRAAQAVRQHHQQQPRTLSLLPNVSCGRGNDQHQEKDAVRIAQEAAAAVSFNNRNATATTITTMSDYDTSIRREMVIPQIYQRKQKQHHQQQQQQ</sequence>